<sequence length="63" mass="7351">LIIIRLIKQIKAKKFLIYFFKTLDGPEQDYKCSCCFFIGEFDISQQIFISQNLCNSIFNSSST</sequence>
<organism evidence="1">
    <name type="scientific">Lepeophtheirus salmonis</name>
    <name type="common">Salmon louse</name>
    <name type="synonym">Caligus salmonis</name>
    <dbReference type="NCBI Taxonomy" id="72036"/>
    <lineage>
        <taxon>Eukaryota</taxon>
        <taxon>Metazoa</taxon>
        <taxon>Ecdysozoa</taxon>
        <taxon>Arthropoda</taxon>
        <taxon>Crustacea</taxon>
        <taxon>Multicrustacea</taxon>
        <taxon>Hexanauplia</taxon>
        <taxon>Copepoda</taxon>
        <taxon>Siphonostomatoida</taxon>
        <taxon>Caligidae</taxon>
        <taxon>Lepeophtheirus</taxon>
    </lineage>
</organism>
<name>A0A0K2VA96_LEPSM</name>
<feature type="non-terminal residue" evidence="1">
    <location>
        <position position="1"/>
    </location>
</feature>
<protein>
    <submittedName>
        <fullName evidence="1">Uncharacterized protein</fullName>
    </submittedName>
</protein>
<dbReference type="AlphaFoldDB" id="A0A0K2VA96"/>
<reference evidence="1" key="1">
    <citation type="submission" date="2014-05" db="EMBL/GenBank/DDBJ databases">
        <authorList>
            <person name="Chronopoulou M."/>
        </authorList>
    </citation>
    <scope>NUCLEOTIDE SEQUENCE</scope>
    <source>
        <tissue evidence="1">Whole organism</tissue>
    </source>
</reference>
<proteinExistence type="predicted"/>
<evidence type="ECO:0000313" key="1">
    <source>
        <dbReference type="EMBL" id="CDW47394.1"/>
    </source>
</evidence>
<accession>A0A0K2VA96</accession>
<dbReference type="EMBL" id="HACA01030033">
    <property type="protein sequence ID" value="CDW47394.1"/>
    <property type="molecule type" value="Transcribed_RNA"/>
</dbReference>